<feature type="domain" description="G-protein coupled receptors family 1 profile" evidence="6">
    <location>
        <begin position="95"/>
        <end position="348"/>
    </location>
</feature>
<dbReference type="InterPro" id="IPR017452">
    <property type="entry name" value="GPCR_Rhodpsn_7TM"/>
</dbReference>
<evidence type="ECO:0000256" key="4">
    <source>
        <dbReference type="ARBA" id="ARBA00023136"/>
    </source>
</evidence>
<feature type="transmembrane region" description="Helical" evidence="5">
    <location>
        <begin position="117"/>
        <end position="141"/>
    </location>
</feature>
<evidence type="ECO:0000313" key="8">
    <source>
        <dbReference type="Proteomes" id="UP001283361"/>
    </source>
</evidence>
<dbReference type="GO" id="GO:0016020">
    <property type="term" value="C:membrane"/>
    <property type="evidence" value="ECO:0007669"/>
    <property type="project" value="UniProtKB-SubCell"/>
</dbReference>
<protein>
    <recommendedName>
        <fullName evidence="6">G-protein coupled receptors family 1 profile domain-containing protein</fullName>
    </recommendedName>
</protein>
<sequence>MDDIFRPNKECESGAEARARLSCGRKVFYDKFEPRYRKLPIGQNWRFGSEVSSKAQMANDANGNLGSYQEGNELLQAFTILLSFDSVYFVLTAAINSWLLASILTSETLRHKVRNQLICSLAILHLLDAFFINIIEITLSIGELKIWSWMCNCSLNQYLEVMNLICSAIADILIATLASVFLAQVLDFDPIWKLEPRRQKTGKFILLVFPWVFAGIAAPLTIKAIRAEGYYCHQADWSRYFIMKTAYTVVPLCLAIMITAAAVTLRRIRFVRDSITAQGIMYVQLSGSGPEIDNSLTYITAVIVSALCEITLLVVYFEAGSGKYRGLIFIYTSMTVSASRSALLPLTFLFLRDIRERIKTWRPWRRGAAPIGIDLTVAYHTEN</sequence>
<feature type="transmembrane region" description="Helical" evidence="5">
    <location>
        <begin position="87"/>
        <end position="105"/>
    </location>
</feature>
<evidence type="ECO:0000256" key="2">
    <source>
        <dbReference type="ARBA" id="ARBA00022692"/>
    </source>
</evidence>
<keyword evidence="4 5" id="KW-0472">Membrane</keyword>
<dbReference type="EMBL" id="JAWDGP010000073">
    <property type="protein sequence ID" value="KAK3803964.1"/>
    <property type="molecule type" value="Genomic_DNA"/>
</dbReference>
<reference evidence="7" key="1">
    <citation type="journal article" date="2023" name="G3 (Bethesda)">
        <title>A reference genome for the long-term kleptoplast-retaining sea slug Elysia crispata morphotype clarki.</title>
        <authorList>
            <person name="Eastman K.E."/>
            <person name="Pendleton A.L."/>
            <person name="Shaikh M.A."/>
            <person name="Suttiyut T."/>
            <person name="Ogas R."/>
            <person name="Tomko P."/>
            <person name="Gavelis G."/>
            <person name="Widhalm J.R."/>
            <person name="Wisecaver J.H."/>
        </authorList>
    </citation>
    <scope>NUCLEOTIDE SEQUENCE</scope>
    <source>
        <strain evidence="7">ECLA1</strain>
    </source>
</reference>
<dbReference type="Gene3D" id="1.20.1070.10">
    <property type="entry name" value="Rhodopsin 7-helix transmembrane proteins"/>
    <property type="match status" value="1"/>
</dbReference>
<feature type="transmembrane region" description="Helical" evidence="5">
    <location>
        <begin position="245"/>
        <end position="265"/>
    </location>
</feature>
<keyword evidence="8" id="KW-1185">Reference proteome</keyword>
<dbReference type="AlphaFoldDB" id="A0AAE1BCW7"/>
<dbReference type="PROSITE" id="PS50262">
    <property type="entry name" value="G_PROTEIN_RECEP_F1_2"/>
    <property type="match status" value="1"/>
</dbReference>
<dbReference type="Proteomes" id="UP001283361">
    <property type="component" value="Unassembled WGS sequence"/>
</dbReference>
<feature type="transmembrane region" description="Helical" evidence="5">
    <location>
        <begin position="204"/>
        <end position="225"/>
    </location>
</feature>
<keyword evidence="2 5" id="KW-0812">Transmembrane</keyword>
<comment type="caution">
    <text evidence="7">The sequence shown here is derived from an EMBL/GenBank/DDBJ whole genome shotgun (WGS) entry which is preliminary data.</text>
</comment>
<evidence type="ECO:0000256" key="1">
    <source>
        <dbReference type="ARBA" id="ARBA00004370"/>
    </source>
</evidence>
<comment type="subcellular location">
    <subcellularLocation>
        <location evidence="1">Membrane</location>
    </subcellularLocation>
</comment>
<feature type="transmembrane region" description="Helical" evidence="5">
    <location>
        <begin position="296"/>
        <end position="316"/>
    </location>
</feature>
<evidence type="ECO:0000256" key="3">
    <source>
        <dbReference type="ARBA" id="ARBA00022989"/>
    </source>
</evidence>
<accession>A0AAE1BCW7</accession>
<gene>
    <name evidence="7" type="ORF">RRG08_011358</name>
</gene>
<name>A0AAE1BCW7_9GAST</name>
<proteinExistence type="predicted"/>
<feature type="transmembrane region" description="Helical" evidence="5">
    <location>
        <begin position="328"/>
        <end position="351"/>
    </location>
</feature>
<organism evidence="7 8">
    <name type="scientific">Elysia crispata</name>
    <name type="common">lettuce slug</name>
    <dbReference type="NCBI Taxonomy" id="231223"/>
    <lineage>
        <taxon>Eukaryota</taxon>
        <taxon>Metazoa</taxon>
        <taxon>Spiralia</taxon>
        <taxon>Lophotrochozoa</taxon>
        <taxon>Mollusca</taxon>
        <taxon>Gastropoda</taxon>
        <taxon>Heterobranchia</taxon>
        <taxon>Euthyneura</taxon>
        <taxon>Panpulmonata</taxon>
        <taxon>Sacoglossa</taxon>
        <taxon>Placobranchoidea</taxon>
        <taxon>Plakobranchidae</taxon>
        <taxon>Elysia</taxon>
    </lineage>
</organism>
<feature type="transmembrane region" description="Helical" evidence="5">
    <location>
        <begin position="161"/>
        <end position="183"/>
    </location>
</feature>
<keyword evidence="3 5" id="KW-1133">Transmembrane helix</keyword>
<evidence type="ECO:0000256" key="5">
    <source>
        <dbReference type="SAM" id="Phobius"/>
    </source>
</evidence>
<evidence type="ECO:0000259" key="6">
    <source>
        <dbReference type="PROSITE" id="PS50262"/>
    </source>
</evidence>
<evidence type="ECO:0000313" key="7">
    <source>
        <dbReference type="EMBL" id="KAK3803964.1"/>
    </source>
</evidence>